<dbReference type="AlphaFoldDB" id="A0A2G9R7T4"/>
<dbReference type="OrthoDB" id="10369566at2759"/>
<feature type="transmembrane region" description="Helical" evidence="1">
    <location>
        <begin position="150"/>
        <end position="172"/>
    </location>
</feature>
<name>A0A2G9R7T4_AQUCT</name>
<organism evidence="2">
    <name type="scientific">Aquarana catesbeiana</name>
    <name type="common">American bullfrog</name>
    <name type="synonym">Rana catesbeiana</name>
    <dbReference type="NCBI Taxonomy" id="8400"/>
    <lineage>
        <taxon>Eukaryota</taxon>
        <taxon>Metazoa</taxon>
        <taxon>Chordata</taxon>
        <taxon>Craniata</taxon>
        <taxon>Vertebrata</taxon>
        <taxon>Euteleostomi</taxon>
        <taxon>Amphibia</taxon>
        <taxon>Batrachia</taxon>
        <taxon>Anura</taxon>
        <taxon>Neobatrachia</taxon>
        <taxon>Ranoidea</taxon>
        <taxon>Ranidae</taxon>
        <taxon>Aquarana</taxon>
    </lineage>
</organism>
<sequence>MKTISSQFGSDLHLLVPELCNSSQDLFFDVYSEGKHIGSHHVFLEGINGYHGRLYFNQENCTIMLKNLSETDGLSYKIRILRVENHVSVIQDLDFKISIIAPEQTSPENETQEDSPSRINLYVSAVSSLVPFVLAFIVGIFWFLTMYGCLGQLLTAIPITGILIGDVIFCVWRAAQVPVCECWPRCGESSTFHHAALSPAGDSDIEVAEFWSKCKKYAKKFWLWVLLCMQLLFTLLVWISYSTMDSGTSGDIFHSLNSFILPIFASSFFVIVVQGTPLEETMALPLIAVYIHRLQNPFLTPSKTMNSEQI</sequence>
<keyword evidence="1" id="KW-0812">Transmembrane</keyword>
<proteinExistence type="predicted"/>
<feature type="transmembrane region" description="Helical" evidence="1">
    <location>
        <begin position="253"/>
        <end position="273"/>
    </location>
</feature>
<reference evidence="2" key="1">
    <citation type="submission" date="2017-08" db="EMBL/GenBank/DDBJ databases">
        <title>Assembly of the North American Bullfrog Genome.</title>
        <authorList>
            <person name="Warren R.L."/>
            <person name="Vandervalk B.P."/>
            <person name="Kucuk E."/>
            <person name="Birol I."/>
            <person name="Helbing C."/>
            <person name="Pandoh P."/>
            <person name="Behsaz B."/>
            <person name="Mohamadi H."/>
            <person name="Chu J."/>
            <person name="Jackman S."/>
            <person name="Hammond S.A."/>
            <person name="Veldhoen N."/>
            <person name="Kirk H."/>
            <person name="Zhao Y."/>
            <person name="Coope R."/>
            <person name="Pleasance S."/>
            <person name="Moore R."/>
            <person name="Holt R."/>
        </authorList>
    </citation>
    <scope>NUCLEOTIDE SEQUENCE</scope>
    <source>
        <strain evidence="2">Bruno</strain>
        <tissue evidence="2">Liver</tissue>
    </source>
</reference>
<gene>
    <name evidence="2" type="ORF">AB205_0014040</name>
</gene>
<keyword evidence="1" id="KW-0472">Membrane</keyword>
<protein>
    <submittedName>
        <fullName evidence="2">Uncharacterized protein</fullName>
    </submittedName>
</protein>
<dbReference type="EMBL" id="KV956867">
    <property type="protein sequence ID" value="PIO23942.1"/>
    <property type="molecule type" value="Genomic_DNA"/>
</dbReference>
<evidence type="ECO:0000256" key="1">
    <source>
        <dbReference type="SAM" id="Phobius"/>
    </source>
</evidence>
<evidence type="ECO:0000313" key="2">
    <source>
        <dbReference type="EMBL" id="PIO23942.1"/>
    </source>
</evidence>
<feature type="transmembrane region" description="Helical" evidence="1">
    <location>
        <begin position="121"/>
        <end position="144"/>
    </location>
</feature>
<feature type="transmembrane region" description="Helical" evidence="1">
    <location>
        <begin position="221"/>
        <end position="241"/>
    </location>
</feature>
<keyword evidence="1" id="KW-1133">Transmembrane helix</keyword>
<accession>A0A2G9R7T4</accession>